<feature type="region of interest" description="Disordered" evidence="14">
    <location>
        <begin position="132"/>
        <end position="157"/>
    </location>
</feature>
<dbReference type="EMBL" id="JAUCMV010000004">
    <property type="protein sequence ID" value="KAK0402023.1"/>
    <property type="molecule type" value="Genomic_DNA"/>
</dbReference>
<gene>
    <name evidence="17" type="ORF">QR680_016099</name>
</gene>
<dbReference type="GO" id="GO:0034976">
    <property type="term" value="P:response to endoplasmic reticulum stress"/>
    <property type="evidence" value="ECO:0007669"/>
    <property type="project" value="TreeGrafter"/>
</dbReference>
<comment type="similarity">
    <text evidence="3 12">Belongs to the protein disulfide isomerase family.</text>
</comment>
<evidence type="ECO:0000256" key="8">
    <source>
        <dbReference type="ARBA" id="ARBA00023157"/>
    </source>
</evidence>
<dbReference type="GO" id="GO:0005788">
    <property type="term" value="C:endoplasmic reticulum lumen"/>
    <property type="evidence" value="ECO:0007669"/>
    <property type="project" value="UniProtKB-SubCell"/>
</dbReference>
<evidence type="ECO:0000256" key="12">
    <source>
        <dbReference type="RuleBase" id="RU004208"/>
    </source>
</evidence>
<evidence type="ECO:0000313" key="17">
    <source>
        <dbReference type="EMBL" id="KAK0402023.1"/>
    </source>
</evidence>
<evidence type="ECO:0000259" key="16">
    <source>
        <dbReference type="PROSITE" id="PS51352"/>
    </source>
</evidence>
<dbReference type="EC" id="5.3.4.1" evidence="4"/>
<feature type="region of interest" description="Disordered" evidence="14">
    <location>
        <begin position="722"/>
        <end position="752"/>
    </location>
</feature>
<evidence type="ECO:0000256" key="11">
    <source>
        <dbReference type="ARBA" id="ARBA00067226"/>
    </source>
</evidence>
<keyword evidence="8" id="KW-1015">Disulfide bond</keyword>
<dbReference type="PROSITE" id="PS51352">
    <property type="entry name" value="THIOREDOXIN_2"/>
    <property type="match status" value="2"/>
</dbReference>
<dbReference type="GO" id="GO:0003756">
    <property type="term" value="F:protein disulfide isomerase activity"/>
    <property type="evidence" value="ECO:0007669"/>
    <property type="project" value="UniProtKB-EC"/>
</dbReference>
<feature type="domain" description="Thioredoxin" evidence="16">
    <location>
        <begin position="135"/>
        <end position="288"/>
    </location>
</feature>
<comment type="subcellular location">
    <subcellularLocation>
        <location evidence="2">Endoplasmic reticulum lumen</location>
    </subcellularLocation>
</comment>
<dbReference type="CDD" id="cd03001">
    <property type="entry name" value="PDI_a_P5"/>
    <property type="match status" value="2"/>
</dbReference>
<evidence type="ECO:0000256" key="10">
    <source>
        <dbReference type="ARBA" id="ARBA00023284"/>
    </source>
</evidence>
<proteinExistence type="inferred from homology"/>
<evidence type="ECO:0000256" key="15">
    <source>
        <dbReference type="SAM" id="SignalP"/>
    </source>
</evidence>
<dbReference type="GO" id="GO:0015035">
    <property type="term" value="F:protein-disulfide reductase activity"/>
    <property type="evidence" value="ECO:0007669"/>
    <property type="project" value="TreeGrafter"/>
</dbReference>
<feature type="chain" id="PRO_5041288003" description="Protein disulfide-isomerase A6 homolog" evidence="15">
    <location>
        <begin position="17"/>
        <end position="752"/>
    </location>
</feature>
<evidence type="ECO:0000256" key="6">
    <source>
        <dbReference type="ARBA" id="ARBA00022737"/>
    </source>
</evidence>
<dbReference type="FunFam" id="3.40.30.10:FF:000032">
    <property type="entry name" value="Protein disulfide-isomerase A6 homolog"/>
    <property type="match status" value="1"/>
</dbReference>
<dbReference type="Gene3D" id="3.40.30.10">
    <property type="entry name" value="Glutaredoxin"/>
    <property type="match status" value="3"/>
</dbReference>
<evidence type="ECO:0000256" key="1">
    <source>
        <dbReference type="ARBA" id="ARBA00001182"/>
    </source>
</evidence>
<keyword evidence="10" id="KW-0676">Redox-active center</keyword>
<organism evidence="17 18">
    <name type="scientific">Steinernema hermaphroditum</name>
    <dbReference type="NCBI Taxonomy" id="289476"/>
    <lineage>
        <taxon>Eukaryota</taxon>
        <taxon>Metazoa</taxon>
        <taxon>Ecdysozoa</taxon>
        <taxon>Nematoda</taxon>
        <taxon>Chromadorea</taxon>
        <taxon>Rhabditida</taxon>
        <taxon>Tylenchina</taxon>
        <taxon>Panagrolaimomorpha</taxon>
        <taxon>Strongyloidoidea</taxon>
        <taxon>Steinernematidae</taxon>
        <taxon>Steinernema</taxon>
    </lineage>
</organism>
<feature type="compositionally biased region" description="Gly residues" evidence="14">
    <location>
        <begin position="146"/>
        <end position="155"/>
    </location>
</feature>
<evidence type="ECO:0000256" key="7">
    <source>
        <dbReference type="ARBA" id="ARBA00022824"/>
    </source>
</evidence>
<dbReference type="InterPro" id="IPR013766">
    <property type="entry name" value="Thioredoxin_domain"/>
</dbReference>
<sequence length="752" mass="83511">MKALLVFLSAVTLAHALYDGKTDVVELTASNFQQKVINSDSIWIVEFYAPWCGHCKNLVPEYKKAAKALKGLVNVGAVDMTQHQSVGGPYNVQGFPTIKIFGGDKKKPTDFQGQRSAQALIDAAINELKKTASQRLSGKSSSSGSGSRGGNGGGNDVVELTDSNFEELVLKSKDMWLVEFFAPWCGHCKNLEPHWKAAASELKGKVRLGAVDATVHTVLSNKFGIRGFPTIKYFGPGADKSANDAVDYDGGRTTSDIVNWAMSKVSENVPPPELKQGVSKDVVEEACKDKQLCIVAVLPHILDCQSKCRNDYIKTLKELADKFRKNIWGWVWTEAGAQPEMEEAFGIGGFGYPAMVAMNQRKMKYSMLKGSFGKAGISEFLRDLSYGKGQTSPVKGAEFPKIVSTEAWDGKDGVLPVEEEIDLSDIDLDDIDDVKKTEFGVVDRFHLRWANMKENRVADNRTRKDVQANVGSTSTSAGVYSGCRSTCTAECDGRVGPGESLQMQRTLVGNDIIRREMRFVMYDNTNQPELNDEDVIQRALLSMFLRVNELNRENPDLKLDIEEFIALQNEAIENLQRENNELAATLKHELDVYDKLARIRDELFQVVSEDPFIEHLKKRLKIILGHNDPIDARMHTVHNDIEKFVPEVRDLIAEIEAYRRSGAELSAPNLALIEAKTKDIRATAASFNNPTTANINVLKPISTTGLRGARKREEPNDRMVAHLSCHKSSHPIKDNKKDDGEDFDNTNSTKTF</sequence>
<keyword evidence="7" id="KW-0256">Endoplasmic reticulum</keyword>
<keyword evidence="9" id="KW-0413">Isomerase</keyword>
<dbReference type="PRINTS" id="PR00421">
    <property type="entry name" value="THIOREDOXIN"/>
</dbReference>
<comment type="caution">
    <text evidence="17">The sequence shown here is derived from an EMBL/GenBank/DDBJ whole genome shotgun (WGS) entry which is preliminary data.</text>
</comment>
<evidence type="ECO:0000256" key="4">
    <source>
        <dbReference type="ARBA" id="ARBA00012723"/>
    </source>
</evidence>
<keyword evidence="5 15" id="KW-0732">Signal</keyword>
<evidence type="ECO:0000256" key="5">
    <source>
        <dbReference type="ARBA" id="ARBA00022729"/>
    </source>
</evidence>
<accession>A0AA39HA26</accession>
<dbReference type="CDD" id="cd02983">
    <property type="entry name" value="P5_C"/>
    <property type="match status" value="1"/>
</dbReference>
<dbReference type="PANTHER" id="PTHR45815">
    <property type="entry name" value="PROTEIN DISULFIDE-ISOMERASE A6"/>
    <property type="match status" value="1"/>
</dbReference>
<feature type="domain" description="Thioredoxin" evidence="16">
    <location>
        <begin position="2"/>
        <end position="130"/>
    </location>
</feature>
<keyword evidence="13" id="KW-0175">Coiled coil</keyword>
<dbReference type="PROSITE" id="PS00194">
    <property type="entry name" value="THIOREDOXIN_1"/>
    <property type="match status" value="2"/>
</dbReference>
<evidence type="ECO:0000313" key="18">
    <source>
        <dbReference type="Proteomes" id="UP001175271"/>
    </source>
</evidence>
<dbReference type="PANTHER" id="PTHR45815:SF3">
    <property type="entry name" value="PROTEIN DISULFIDE-ISOMERASE A6"/>
    <property type="match status" value="1"/>
</dbReference>
<dbReference type="Proteomes" id="UP001175271">
    <property type="component" value="Unassembled WGS sequence"/>
</dbReference>
<evidence type="ECO:0000256" key="14">
    <source>
        <dbReference type="SAM" id="MobiDB-lite"/>
    </source>
</evidence>
<evidence type="ECO:0000256" key="2">
    <source>
        <dbReference type="ARBA" id="ARBA00004319"/>
    </source>
</evidence>
<protein>
    <recommendedName>
        <fullName evidence="11">Protein disulfide-isomerase A6 homolog</fullName>
        <ecNumber evidence="4">5.3.4.1</ecNumber>
    </recommendedName>
</protein>
<dbReference type="InterPro" id="IPR017937">
    <property type="entry name" value="Thioredoxin_CS"/>
</dbReference>
<reference evidence="17" key="1">
    <citation type="submission" date="2023-06" db="EMBL/GenBank/DDBJ databases">
        <title>Genomic analysis of the entomopathogenic nematode Steinernema hermaphroditum.</title>
        <authorList>
            <person name="Schwarz E.M."/>
            <person name="Heppert J.K."/>
            <person name="Baniya A."/>
            <person name="Schwartz H.T."/>
            <person name="Tan C.-H."/>
            <person name="Antoshechkin I."/>
            <person name="Sternberg P.W."/>
            <person name="Goodrich-Blair H."/>
            <person name="Dillman A.R."/>
        </authorList>
    </citation>
    <scope>NUCLEOTIDE SEQUENCE</scope>
    <source>
        <strain evidence="17">PS9179</strain>
        <tissue evidence="17">Whole animal</tissue>
    </source>
</reference>
<keyword evidence="6" id="KW-0677">Repeat</keyword>
<feature type="signal peptide" evidence="15">
    <location>
        <begin position="1"/>
        <end position="16"/>
    </location>
</feature>
<dbReference type="FunFam" id="3.40.30.10:FF:000050">
    <property type="entry name" value="protein disulfide-isomerase A6 isoform X1"/>
    <property type="match status" value="1"/>
</dbReference>
<dbReference type="Pfam" id="PF00085">
    <property type="entry name" value="Thioredoxin"/>
    <property type="match status" value="2"/>
</dbReference>
<feature type="coiled-coil region" evidence="13">
    <location>
        <begin position="561"/>
        <end position="592"/>
    </location>
</feature>
<dbReference type="AlphaFoldDB" id="A0AA39HA26"/>
<dbReference type="Pfam" id="PF24541">
    <property type="entry name" value="Thioredox_PDIA6_C"/>
    <property type="match status" value="1"/>
</dbReference>
<evidence type="ECO:0000256" key="9">
    <source>
        <dbReference type="ARBA" id="ARBA00023235"/>
    </source>
</evidence>
<dbReference type="SUPFAM" id="SSF52833">
    <property type="entry name" value="Thioredoxin-like"/>
    <property type="match status" value="3"/>
</dbReference>
<comment type="catalytic activity">
    <reaction evidence="1">
        <text>Catalyzes the rearrangement of -S-S- bonds in proteins.</text>
        <dbReference type="EC" id="5.3.4.1"/>
    </reaction>
</comment>
<dbReference type="InterPro" id="IPR057305">
    <property type="entry name" value="Thioredox_PDIA6_C"/>
</dbReference>
<evidence type="ECO:0000256" key="13">
    <source>
        <dbReference type="SAM" id="Coils"/>
    </source>
</evidence>
<dbReference type="InterPro" id="IPR036249">
    <property type="entry name" value="Thioredoxin-like_sf"/>
</dbReference>
<name>A0AA39HA26_9BILA</name>
<dbReference type="NCBIfam" id="TIGR01126">
    <property type="entry name" value="pdi_dom"/>
    <property type="match status" value="2"/>
</dbReference>
<keyword evidence="18" id="KW-1185">Reference proteome</keyword>
<evidence type="ECO:0000256" key="3">
    <source>
        <dbReference type="ARBA" id="ARBA00006347"/>
    </source>
</evidence>
<dbReference type="InterPro" id="IPR005788">
    <property type="entry name" value="PDI_thioredoxin-like_dom"/>
</dbReference>